<dbReference type="EMBL" id="LYPC01000014">
    <property type="protein sequence ID" value="OCT15087.1"/>
    <property type="molecule type" value="Genomic_DNA"/>
</dbReference>
<feature type="domain" description="ABC transmembrane type-1" evidence="8">
    <location>
        <begin position="69"/>
        <end position="260"/>
    </location>
</feature>
<dbReference type="AlphaFoldDB" id="A0A1C1A3F1"/>
<keyword evidence="3" id="KW-1003">Cell membrane</keyword>
<dbReference type="Proteomes" id="UP000093309">
    <property type="component" value="Unassembled WGS sequence"/>
</dbReference>
<evidence type="ECO:0000256" key="6">
    <source>
        <dbReference type="ARBA" id="ARBA00023136"/>
    </source>
</evidence>
<comment type="similarity">
    <text evidence="7">Belongs to the binding-protein-dependent transport system permease family.</text>
</comment>
<dbReference type="CDD" id="cd06261">
    <property type="entry name" value="TM_PBP2"/>
    <property type="match status" value="1"/>
</dbReference>
<evidence type="ECO:0000256" key="1">
    <source>
        <dbReference type="ARBA" id="ARBA00004651"/>
    </source>
</evidence>
<dbReference type="Pfam" id="PF00528">
    <property type="entry name" value="BPD_transp_1"/>
    <property type="match status" value="1"/>
</dbReference>
<protein>
    <recommendedName>
        <fullName evidence="8">ABC transmembrane type-1 domain-containing protein</fullName>
    </recommendedName>
</protein>
<keyword evidence="6 7" id="KW-0472">Membrane</keyword>
<proteinExistence type="inferred from homology"/>
<evidence type="ECO:0000259" key="8">
    <source>
        <dbReference type="PROSITE" id="PS50928"/>
    </source>
</evidence>
<dbReference type="STRING" id="512399.A8709_13320"/>
<evidence type="ECO:0000256" key="7">
    <source>
        <dbReference type="RuleBase" id="RU363032"/>
    </source>
</evidence>
<keyword evidence="4 7" id="KW-0812">Transmembrane</keyword>
<dbReference type="GO" id="GO:0055085">
    <property type="term" value="P:transmembrane transport"/>
    <property type="evidence" value="ECO:0007669"/>
    <property type="project" value="InterPro"/>
</dbReference>
<keyword evidence="2 7" id="KW-0813">Transport</keyword>
<keyword evidence="10" id="KW-1185">Reference proteome</keyword>
<dbReference type="RefSeq" id="WP_065851997.1">
    <property type="nucleotide sequence ID" value="NZ_LYPC01000014.1"/>
</dbReference>
<dbReference type="GO" id="GO:0005886">
    <property type="term" value="C:plasma membrane"/>
    <property type="evidence" value="ECO:0007669"/>
    <property type="project" value="UniProtKB-SubCell"/>
</dbReference>
<feature type="transmembrane region" description="Helical" evidence="7">
    <location>
        <begin position="140"/>
        <end position="159"/>
    </location>
</feature>
<dbReference type="PANTHER" id="PTHR43744:SF12">
    <property type="entry name" value="ABC TRANSPORTER PERMEASE PROTEIN MG189-RELATED"/>
    <property type="match status" value="1"/>
</dbReference>
<comment type="caution">
    <text evidence="9">The sequence shown here is derived from an EMBL/GenBank/DDBJ whole genome shotgun (WGS) entry which is preliminary data.</text>
</comment>
<feature type="transmembrane region" description="Helical" evidence="7">
    <location>
        <begin position="73"/>
        <end position="94"/>
    </location>
</feature>
<dbReference type="PROSITE" id="PS50928">
    <property type="entry name" value="ABC_TM1"/>
    <property type="match status" value="1"/>
</dbReference>
<feature type="transmembrane region" description="Helical" evidence="7">
    <location>
        <begin position="239"/>
        <end position="260"/>
    </location>
</feature>
<dbReference type="SUPFAM" id="SSF161098">
    <property type="entry name" value="MetI-like"/>
    <property type="match status" value="1"/>
</dbReference>
<evidence type="ECO:0000256" key="4">
    <source>
        <dbReference type="ARBA" id="ARBA00022692"/>
    </source>
</evidence>
<organism evidence="9 10">
    <name type="scientific">Paenibacillus pectinilyticus</name>
    <dbReference type="NCBI Taxonomy" id="512399"/>
    <lineage>
        <taxon>Bacteria</taxon>
        <taxon>Bacillati</taxon>
        <taxon>Bacillota</taxon>
        <taxon>Bacilli</taxon>
        <taxon>Bacillales</taxon>
        <taxon>Paenibacillaceae</taxon>
        <taxon>Paenibacillus</taxon>
    </lineage>
</organism>
<keyword evidence="5 7" id="KW-1133">Transmembrane helix</keyword>
<dbReference type="Gene3D" id="1.10.3720.10">
    <property type="entry name" value="MetI-like"/>
    <property type="match status" value="1"/>
</dbReference>
<dbReference type="PANTHER" id="PTHR43744">
    <property type="entry name" value="ABC TRANSPORTER PERMEASE PROTEIN MG189-RELATED-RELATED"/>
    <property type="match status" value="1"/>
</dbReference>
<feature type="transmembrane region" description="Helical" evidence="7">
    <location>
        <begin position="12"/>
        <end position="34"/>
    </location>
</feature>
<dbReference type="InterPro" id="IPR000515">
    <property type="entry name" value="MetI-like"/>
</dbReference>
<dbReference type="InterPro" id="IPR035906">
    <property type="entry name" value="MetI-like_sf"/>
</dbReference>
<reference evidence="10" key="1">
    <citation type="submission" date="2016-05" db="EMBL/GenBank/DDBJ databases">
        <title>Paenibacillus oryzae. sp. nov., isolated from the rice root.</title>
        <authorList>
            <person name="Zhang J."/>
            <person name="Zhang X."/>
        </authorList>
    </citation>
    <scope>NUCLEOTIDE SEQUENCE [LARGE SCALE GENOMIC DNA]</scope>
    <source>
        <strain evidence="10">KCTC13222</strain>
    </source>
</reference>
<feature type="transmembrane region" description="Helical" evidence="7">
    <location>
        <begin position="106"/>
        <end position="128"/>
    </location>
</feature>
<name>A0A1C1A3F1_9BACL</name>
<sequence>MIVAWASKMLGRFLLLVWGLIVIIPLAILVTVTVKSPQDLLETTLGLPKVLMWSNFSDAWKAANLGLAFGNSLLITGVSIAGVVFVSSFAAYPLSRVKSRLTNSFYMYFIAGIMIPFQLSMIPLYKLLKFLHLINTHQGVIMIFIAMTIPLSIFLYTGFLKGVPKELEDAALIDGCGPFGTFIRIIFPLMKPVTSSVIITNSLSIWNDFLVPLLFLQARTSRTIPMAIFTFTGQYNNNWNMIFAAILLGTLPLIITFLILQKHFIKGIVGGAVKG</sequence>
<accession>A0A1C1A3F1</accession>
<evidence type="ECO:0000313" key="10">
    <source>
        <dbReference type="Proteomes" id="UP000093309"/>
    </source>
</evidence>
<evidence type="ECO:0000313" key="9">
    <source>
        <dbReference type="EMBL" id="OCT15087.1"/>
    </source>
</evidence>
<evidence type="ECO:0000256" key="3">
    <source>
        <dbReference type="ARBA" id="ARBA00022475"/>
    </source>
</evidence>
<gene>
    <name evidence="9" type="ORF">A8709_13320</name>
</gene>
<dbReference type="OrthoDB" id="9772609at2"/>
<comment type="subcellular location">
    <subcellularLocation>
        <location evidence="1 7">Cell membrane</location>
        <topology evidence="1 7">Multi-pass membrane protein</topology>
    </subcellularLocation>
</comment>
<evidence type="ECO:0000256" key="2">
    <source>
        <dbReference type="ARBA" id="ARBA00022448"/>
    </source>
</evidence>
<evidence type="ECO:0000256" key="5">
    <source>
        <dbReference type="ARBA" id="ARBA00022989"/>
    </source>
</evidence>